<name>A0AA44UAD7_NEIGO</name>
<organism evidence="1 2">
    <name type="scientific">Neisseria gonorrhoeae 3502</name>
    <dbReference type="NCBI Taxonomy" id="1193404"/>
    <lineage>
        <taxon>Bacteria</taxon>
        <taxon>Pseudomonadati</taxon>
        <taxon>Pseudomonadota</taxon>
        <taxon>Betaproteobacteria</taxon>
        <taxon>Neisseriales</taxon>
        <taxon>Neisseriaceae</taxon>
        <taxon>Neisseria</taxon>
    </lineage>
</organism>
<reference evidence="1 2" key="1">
    <citation type="submission" date="2013-08" db="EMBL/GenBank/DDBJ databases">
        <authorList>
            <person name="Trees D."/>
        </authorList>
    </citation>
    <scope>NUCLEOTIDE SEQUENCE [LARGE SCALE GENOMIC DNA]</scope>
    <source>
        <strain evidence="1 2">3502</strain>
    </source>
</reference>
<proteinExistence type="predicted"/>
<protein>
    <submittedName>
        <fullName evidence="1">Uncharacterized protein</fullName>
    </submittedName>
</protein>
<dbReference type="Proteomes" id="UP000223296">
    <property type="component" value="Unassembled WGS sequence"/>
</dbReference>
<evidence type="ECO:0000313" key="1">
    <source>
        <dbReference type="EMBL" id="PHJ36144.1"/>
    </source>
</evidence>
<evidence type="ECO:0000313" key="2">
    <source>
        <dbReference type="Proteomes" id="UP000223296"/>
    </source>
</evidence>
<gene>
    <name evidence="1" type="ORF">N776_05185</name>
</gene>
<sequence>MSGSEKYGSGAAAWERMFQRVRLLVRPCQKVMPFAI</sequence>
<dbReference type="EMBL" id="AVBE01000002">
    <property type="protein sequence ID" value="PHJ36144.1"/>
    <property type="molecule type" value="Genomic_DNA"/>
</dbReference>
<accession>A0AA44UAD7</accession>
<comment type="caution">
    <text evidence="1">The sequence shown here is derived from an EMBL/GenBank/DDBJ whole genome shotgun (WGS) entry which is preliminary data.</text>
</comment>
<dbReference type="AlphaFoldDB" id="A0AA44UAD7"/>